<accession>A0A6I6JX52</accession>
<feature type="domain" description="N-acetyltransferase" evidence="3">
    <location>
        <begin position="115"/>
        <end position="243"/>
    </location>
</feature>
<dbReference type="GO" id="GO:0016747">
    <property type="term" value="F:acyltransferase activity, transferring groups other than amino-acyl groups"/>
    <property type="evidence" value="ECO:0007669"/>
    <property type="project" value="InterPro"/>
</dbReference>
<proteinExistence type="predicted"/>
<evidence type="ECO:0000256" key="1">
    <source>
        <dbReference type="ARBA" id="ARBA00022679"/>
    </source>
</evidence>
<sequence>MNLIKANIENLTSLWQLVGQKTNAFYTQEEMKYCEVINSEWPNRLWFPNKVSEANLEAAKQILLKSSVEMKISCWNDSEEDFDGLFEKCGFEKVSKQIGMVLKFNGNVEITSAIKLERVLDKTKAVLWSELFGEAFNYRIAPELLLLSWNDVEYFIAYDNEQPVGTCLLYSSASDVVGIHSLGIIPSMRRKGYAEKIMKLLLNESMESGFSYATLQASEMAKVMYAKLGFSTQFMMNNYRLKK</sequence>
<keyword evidence="5" id="KW-1185">Reference proteome</keyword>
<organism evidence="4 5">
    <name type="scientific">Maribellus comscasis</name>
    <dbReference type="NCBI Taxonomy" id="2681766"/>
    <lineage>
        <taxon>Bacteria</taxon>
        <taxon>Pseudomonadati</taxon>
        <taxon>Bacteroidota</taxon>
        <taxon>Bacteroidia</taxon>
        <taxon>Marinilabiliales</taxon>
        <taxon>Prolixibacteraceae</taxon>
        <taxon>Maribellus</taxon>
    </lineage>
</organism>
<gene>
    <name evidence="4" type="ORF">GM418_19200</name>
</gene>
<dbReference type="Pfam" id="PF00583">
    <property type="entry name" value="Acetyltransf_1"/>
    <property type="match status" value="1"/>
</dbReference>
<dbReference type="Proteomes" id="UP000428260">
    <property type="component" value="Chromosome"/>
</dbReference>
<dbReference type="EMBL" id="CP046401">
    <property type="protein sequence ID" value="QGY45720.1"/>
    <property type="molecule type" value="Genomic_DNA"/>
</dbReference>
<protein>
    <submittedName>
        <fullName evidence="4">GNAT family N-acetyltransferase</fullName>
    </submittedName>
</protein>
<dbReference type="PROSITE" id="PS51186">
    <property type="entry name" value="GNAT"/>
    <property type="match status" value="1"/>
</dbReference>
<dbReference type="InterPro" id="IPR050680">
    <property type="entry name" value="YpeA/RimI_acetyltransf"/>
</dbReference>
<dbReference type="Gene3D" id="3.40.630.30">
    <property type="match status" value="1"/>
</dbReference>
<evidence type="ECO:0000313" key="5">
    <source>
        <dbReference type="Proteomes" id="UP000428260"/>
    </source>
</evidence>
<evidence type="ECO:0000259" key="3">
    <source>
        <dbReference type="PROSITE" id="PS51186"/>
    </source>
</evidence>
<dbReference type="AlphaFoldDB" id="A0A6I6JX52"/>
<dbReference type="PANTHER" id="PTHR43420:SF44">
    <property type="entry name" value="ACETYLTRANSFERASE YPEA"/>
    <property type="match status" value="1"/>
</dbReference>
<evidence type="ECO:0000256" key="2">
    <source>
        <dbReference type="ARBA" id="ARBA00023315"/>
    </source>
</evidence>
<dbReference type="PANTHER" id="PTHR43420">
    <property type="entry name" value="ACETYLTRANSFERASE"/>
    <property type="match status" value="1"/>
</dbReference>
<keyword evidence="2" id="KW-0012">Acyltransferase</keyword>
<reference evidence="4 5" key="1">
    <citation type="submission" date="2019-11" db="EMBL/GenBank/DDBJ databases">
        <authorList>
            <person name="Zheng R.K."/>
            <person name="Sun C.M."/>
        </authorList>
    </citation>
    <scope>NUCLEOTIDE SEQUENCE [LARGE SCALE GENOMIC DNA]</scope>
    <source>
        <strain evidence="4 5">WC007</strain>
    </source>
</reference>
<name>A0A6I6JX52_9BACT</name>
<dbReference type="SUPFAM" id="SSF55729">
    <property type="entry name" value="Acyl-CoA N-acyltransferases (Nat)"/>
    <property type="match status" value="1"/>
</dbReference>
<dbReference type="RefSeq" id="WP_158868862.1">
    <property type="nucleotide sequence ID" value="NZ_CP046401.1"/>
</dbReference>
<dbReference type="InterPro" id="IPR000182">
    <property type="entry name" value="GNAT_dom"/>
</dbReference>
<dbReference type="CDD" id="cd04301">
    <property type="entry name" value="NAT_SF"/>
    <property type="match status" value="1"/>
</dbReference>
<keyword evidence="1 4" id="KW-0808">Transferase</keyword>
<dbReference type="InterPro" id="IPR016181">
    <property type="entry name" value="Acyl_CoA_acyltransferase"/>
</dbReference>
<dbReference type="KEGG" id="mcos:GM418_19200"/>
<evidence type="ECO:0000313" key="4">
    <source>
        <dbReference type="EMBL" id="QGY45720.1"/>
    </source>
</evidence>